<dbReference type="InterPro" id="IPR013785">
    <property type="entry name" value="Aldolase_TIM"/>
</dbReference>
<evidence type="ECO:0000313" key="10">
    <source>
        <dbReference type="EMBL" id="OLF06718.1"/>
    </source>
</evidence>
<dbReference type="SUPFAM" id="SSF51366">
    <property type="entry name" value="Ribulose-phoshate binding barrel"/>
    <property type="match status" value="1"/>
</dbReference>
<comment type="catalytic activity">
    <reaction evidence="1">
        <text>1-(2-carboxyphenylamino)-1-deoxy-D-ribulose 5-phosphate + H(+) = (1S,2R)-1-C-(indol-3-yl)glycerol 3-phosphate + CO2 + H2O</text>
        <dbReference type="Rhea" id="RHEA:23476"/>
        <dbReference type="ChEBI" id="CHEBI:15377"/>
        <dbReference type="ChEBI" id="CHEBI:15378"/>
        <dbReference type="ChEBI" id="CHEBI:16526"/>
        <dbReference type="ChEBI" id="CHEBI:58613"/>
        <dbReference type="ChEBI" id="CHEBI:58866"/>
        <dbReference type="EC" id="4.1.1.48"/>
    </reaction>
</comment>
<dbReference type="InterPro" id="IPR045186">
    <property type="entry name" value="Indole-3-glycerol_P_synth"/>
</dbReference>
<evidence type="ECO:0000256" key="5">
    <source>
        <dbReference type="ARBA" id="ARBA00022793"/>
    </source>
</evidence>
<evidence type="ECO:0000256" key="2">
    <source>
        <dbReference type="ARBA" id="ARBA00004696"/>
    </source>
</evidence>
<keyword evidence="7" id="KW-0057">Aromatic amino acid biosynthesis</keyword>
<dbReference type="InterPro" id="IPR011060">
    <property type="entry name" value="RibuloseP-bd_barrel"/>
</dbReference>
<dbReference type="AlphaFoldDB" id="A0A7Z0WGI9"/>
<dbReference type="EMBL" id="MSIF01000020">
    <property type="protein sequence ID" value="OLF06718.1"/>
    <property type="molecule type" value="Genomic_DNA"/>
</dbReference>
<evidence type="ECO:0000259" key="9">
    <source>
        <dbReference type="Pfam" id="PF00218"/>
    </source>
</evidence>
<dbReference type="GO" id="GO:0004640">
    <property type="term" value="F:phosphoribosylanthranilate isomerase activity"/>
    <property type="evidence" value="ECO:0007669"/>
    <property type="project" value="TreeGrafter"/>
</dbReference>
<comment type="pathway">
    <text evidence="2">Amino-acid biosynthesis; L-tryptophan biosynthesis; L-tryptophan from chorismate: step 4/5.</text>
</comment>
<feature type="domain" description="Indole-3-glycerol phosphate synthase" evidence="9">
    <location>
        <begin position="9"/>
        <end position="231"/>
    </location>
</feature>
<evidence type="ECO:0000256" key="6">
    <source>
        <dbReference type="ARBA" id="ARBA00022822"/>
    </source>
</evidence>
<reference evidence="10 11" key="1">
    <citation type="submission" date="2016-12" db="EMBL/GenBank/DDBJ databases">
        <title>The draft genome sequence of Actinophytocola xinjiangensis.</title>
        <authorList>
            <person name="Wang W."/>
            <person name="Yuan L."/>
        </authorList>
    </citation>
    <scope>NUCLEOTIDE SEQUENCE [LARGE SCALE GENOMIC DNA]</scope>
    <source>
        <strain evidence="10 11">CGMCC 4.4663</strain>
    </source>
</reference>
<evidence type="ECO:0000256" key="7">
    <source>
        <dbReference type="ARBA" id="ARBA00023141"/>
    </source>
</evidence>
<evidence type="ECO:0000256" key="1">
    <source>
        <dbReference type="ARBA" id="ARBA00001633"/>
    </source>
</evidence>
<proteinExistence type="predicted"/>
<dbReference type="GO" id="GO:0004425">
    <property type="term" value="F:indole-3-glycerol-phosphate synthase activity"/>
    <property type="evidence" value="ECO:0007669"/>
    <property type="project" value="UniProtKB-EC"/>
</dbReference>
<evidence type="ECO:0000256" key="3">
    <source>
        <dbReference type="ARBA" id="ARBA00012362"/>
    </source>
</evidence>
<dbReference type="EC" id="4.1.1.48" evidence="3"/>
<dbReference type="PANTHER" id="PTHR22854:SF2">
    <property type="entry name" value="INDOLE-3-GLYCEROL-PHOSPHATE SYNTHASE"/>
    <property type="match status" value="1"/>
</dbReference>
<dbReference type="OrthoDB" id="7845323at2"/>
<keyword evidence="5" id="KW-0210">Decarboxylase</keyword>
<keyword evidence="4" id="KW-0028">Amino-acid biosynthesis</keyword>
<keyword evidence="8" id="KW-0456">Lyase</keyword>
<keyword evidence="11" id="KW-1185">Reference proteome</keyword>
<comment type="caution">
    <text evidence="10">The sequence shown here is derived from an EMBL/GenBank/DDBJ whole genome shotgun (WGS) entry which is preliminary data.</text>
</comment>
<organism evidence="10 11">
    <name type="scientific">Actinophytocola xinjiangensis</name>
    <dbReference type="NCBI Taxonomy" id="485602"/>
    <lineage>
        <taxon>Bacteria</taxon>
        <taxon>Bacillati</taxon>
        <taxon>Actinomycetota</taxon>
        <taxon>Actinomycetes</taxon>
        <taxon>Pseudonocardiales</taxon>
        <taxon>Pseudonocardiaceae</taxon>
    </lineage>
</organism>
<dbReference type="GO" id="GO:0000162">
    <property type="term" value="P:L-tryptophan biosynthetic process"/>
    <property type="evidence" value="ECO:0007669"/>
    <property type="project" value="UniProtKB-UniPathway"/>
</dbReference>
<protein>
    <recommendedName>
        <fullName evidence="3">indole-3-glycerol-phosphate synthase</fullName>
        <ecNumber evidence="3">4.1.1.48</ecNumber>
    </recommendedName>
</protein>
<name>A0A7Z0WGI9_9PSEU</name>
<gene>
    <name evidence="10" type="ORF">BLA60_30665</name>
</gene>
<evidence type="ECO:0000256" key="8">
    <source>
        <dbReference type="ARBA" id="ARBA00023239"/>
    </source>
</evidence>
<sequence>MRDAFVARNARKASFTGSLLEARRPLIMEVKRHDGDGTDLLGGRTLAQVVAGYEAAGAPCVSVVTGRWFGGTESMLTEVAELTDLPILQKDFITRRAQVSRAKALGASAVLLTAGLLARSSLATLVDACLSVGLTPFVEVTTEAEITSVPHPEHCVIAVNNKDIKTREREPGDLGRSQRLLPAVLDTGTPCPVSASGIGAPEVAAGLLRAGYAGLLVGTTLLRTGNLDDYLSTLDAELARQGDAR</sequence>
<dbReference type="UniPathway" id="UPA00035">
    <property type="reaction ID" value="UER00043"/>
</dbReference>
<dbReference type="InterPro" id="IPR013798">
    <property type="entry name" value="Indole-3-glycerol_P_synth_dom"/>
</dbReference>
<keyword evidence="6" id="KW-0822">Tryptophan biosynthesis</keyword>
<dbReference type="Proteomes" id="UP000185696">
    <property type="component" value="Unassembled WGS sequence"/>
</dbReference>
<evidence type="ECO:0000256" key="4">
    <source>
        <dbReference type="ARBA" id="ARBA00022605"/>
    </source>
</evidence>
<evidence type="ECO:0000313" key="11">
    <source>
        <dbReference type="Proteomes" id="UP000185696"/>
    </source>
</evidence>
<dbReference type="PANTHER" id="PTHR22854">
    <property type="entry name" value="TRYPTOPHAN BIOSYNTHESIS PROTEIN"/>
    <property type="match status" value="1"/>
</dbReference>
<dbReference type="Gene3D" id="3.20.20.70">
    <property type="entry name" value="Aldolase class I"/>
    <property type="match status" value="1"/>
</dbReference>
<dbReference type="Pfam" id="PF00218">
    <property type="entry name" value="IGPS"/>
    <property type="match status" value="1"/>
</dbReference>
<accession>A0A7Z0WGI9</accession>